<gene>
    <name evidence="1" type="ORF">NOX80_03850</name>
</gene>
<organism evidence="1 2">
    <name type="scientific">Flavobacterium cerinum</name>
    <dbReference type="NCBI Taxonomy" id="2502784"/>
    <lineage>
        <taxon>Bacteria</taxon>
        <taxon>Pseudomonadati</taxon>
        <taxon>Bacteroidota</taxon>
        <taxon>Flavobacteriia</taxon>
        <taxon>Flavobacteriales</taxon>
        <taxon>Flavobacteriaceae</taxon>
        <taxon>Flavobacterium</taxon>
    </lineage>
</organism>
<sequence>MVKILFKAKTEKINPKRKLPADRNKITFKMFTTELLPLCPDKGKTFYKAIMIGKYWNKIFKKKETVTVNADPDPETLFAQIDAFWKEEYPKMSFDQKVRHWLPIIHRGMRAQGEALGDPYSEFSQEGYEKWKLLEPDFDRVFEAVIPLLGSDFDRDEYERRIQAPFFIRNEM</sequence>
<protein>
    <submittedName>
        <fullName evidence="1">Uncharacterized protein</fullName>
    </submittedName>
</protein>
<accession>A0ABY5IVL5</accession>
<proteinExistence type="predicted"/>
<evidence type="ECO:0000313" key="2">
    <source>
        <dbReference type="Proteomes" id="UP001059844"/>
    </source>
</evidence>
<reference evidence="1" key="1">
    <citation type="submission" date="2022-07" db="EMBL/GenBank/DDBJ databases">
        <title>Isolation, identification, and degradation of a PFOSA degrading strain from sewage treatment plant.</title>
        <authorList>
            <person name="Zhang L."/>
            <person name="Huo Y."/>
        </authorList>
    </citation>
    <scope>NUCLEOTIDE SEQUENCE</scope>
    <source>
        <strain evidence="1">C1</strain>
    </source>
</reference>
<dbReference type="EMBL" id="CP101751">
    <property type="protein sequence ID" value="UUC46340.1"/>
    <property type="molecule type" value="Genomic_DNA"/>
</dbReference>
<dbReference type="Proteomes" id="UP001059844">
    <property type="component" value="Chromosome"/>
</dbReference>
<dbReference type="RefSeq" id="WP_256552007.1">
    <property type="nucleotide sequence ID" value="NZ_CP101751.1"/>
</dbReference>
<evidence type="ECO:0000313" key="1">
    <source>
        <dbReference type="EMBL" id="UUC46340.1"/>
    </source>
</evidence>
<name>A0ABY5IVL5_9FLAO</name>
<keyword evidence="2" id="KW-1185">Reference proteome</keyword>